<gene>
    <name evidence="2" type="ORF">GTK09_02495</name>
</gene>
<accession>A0A6N9SZT3</accession>
<evidence type="ECO:0000313" key="3">
    <source>
        <dbReference type="Proteomes" id="UP000469011"/>
    </source>
</evidence>
<dbReference type="Pfam" id="PF18546">
    <property type="entry name" value="MetOD1"/>
    <property type="match status" value="1"/>
</dbReference>
<sequence>MAPHEIRSDGLDTVDLRLDRDRFLRKLVRELSGTIERLVGLEEASGYVATVGGIMGEWLDEAYHAELGEDDFDPETVARIFVDLKRRIDGGFYIVAIKPDRIVLRNTRCPFAEDVVGRPSLCMMTSNVFGRIAADNLGYARVRLKAVIANGDPECHVVVYLTPQEGLEADEREYYRLRSGGDLAGL</sequence>
<proteinExistence type="predicted"/>
<comment type="caution">
    <text evidence="2">The sequence shown here is derived from an EMBL/GenBank/DDBJ whole genome shotgun (WGS) entry which is preliminary data.</text>
</comment>
<evidence type="ECO:0000313" key="2">
    <source>
        <dbReference type="EMBL" id="NDW03286.1"/>
    </source>
</evidence>
<evidence type="ECO:0000259" key="1">
    <source>
        <dbReference type="Pfam" id="PF18546"/>
    </source>
</evidence>
<feature type="domain" description="Metanogen output" evidence="1">
    <location>
        <begin position="29"/>
        <end position="159"/>
    </location>
</feature>
<keyword evidence="3" id="KW-1185">Reference proteome</keyword>
<dbReference type="Proteomes" id="UP000469011">
    <property type="component" value="Unassembled WGS sequence"/>
</dbReference>
<organism evidence="2 3">
    <name type="scientific">Jiella pacifica</name>
    <dbReference type="NCBI Taxonomy" id="2696469"/>
    <lineage>
        <taxon>Bacteria</taxon>
        <taxon>Pseudomonadati</taxon>
        <taxon>Pseudomonadota</taxon>
        <taxon>Alphaproteobacteria</taxon>
        <taxon>Hyphomicrobiales</taxon>
        <taxon>Aurantimonadaceae</taxon>
        <taxon>Jiella</taxon>
    </lineage>
</organism>
<reference evidence="2 3" key="1">
    <citation type="submission" date="2020-01" db="EMBL/GenBank/DDBJ databases">
        <title>Jiella pacifica sp. nov.</title>
        <authorList>
            <person name="Xue Z."/>
            <person name="Zhu S."/>
            <person name="Chen J."/>
            <person name="Yang J."/>
        </authorList>
    </citation>
    <scope>NUCLEOTIDE SEQUENCE [LARGE SCALE GENOMIC DNA]</scope>
    <source>
        <strain evidence="2 3">40Bstr34</strain>
    </source>
</reference>
<name>A0A6N9SZT3_9HYPH</name>
<dbReference type="AlphaFoldDB" id="A0A6N9SZT3"/>
<dbReference type="EMBL" id="JAAAMG010000001">
    <property type="protein sequence ID" value="NDW03286.1"/>
    <property type="molecule type" value="Genomic_DNA"/>
</dbReference>
<protein>
    <submittedName>
        <fullName evidence="2">Transcriptional regulator</fullName>
    </submittedName>
</protein>
<dbReference type="InterPro" id="IPR041359">
    <property type="entry name" value="MetOD1"/>
</dbReference>